<gene>
    <name evidence="2" type="ORF">QE424_000118</name>
</gene>
<dbReference type="EMBL" id="JAUTAS010000001">
    <property type="protein sequence ID" value="MDQ1106959.1"/>
    <property type="molecule type" value="Genomic_DNA"/>
</dbReference>
<evidence type="ECO:0000313" key="3">
    <source>
        <dbReference type="Proteomes" id="UP001226084"/>
    </source>
</evidence>
<feature type="compositionally biased region" description="Basic and acidic residues" evidence="1">
    <location>
        <begin position="1"/>
        <end position="13"/>
    </location>
</feature>
<evidence type="ECO:0000313" key="2">
    <source>
        <dbReference type="EMBL" id="MDQ1106959.1"/>
    </source>
</evidence>
<proteinExistence type="predicted"/>
<feature type="region of interest" description="Disordered" evidence="1">
    <location>
        <begin position="37"/>
        <end position="58"/>
    </location>
</feature>
<protein>
    <submittedName>
        <fullName evidence="2">Uncharacterized protein</fullName>
    </submittedName>
</protein>
<dbReference type="AlphaFoldDB" id="A0AAP5AE58"/>
<organism evidence="2 3">
    <name type="scientific">Stenotrophomonas rhizophila</name>
    <dbReference type="NCBI Taxonomy" id="216778"/>
    <lineage>
        <taxon>Bacteria</taxon>
        <taxon>Pseudomonadati</taxon>
        <taxon>Pseudomonadota</taxon>
        <taxon>Gammaproteobacteria</taxon>
        <taxon>Lysobacterales</taxon>
        <taxon>Lysobacteraceae</taxon>
        <taxon>Stenotrophomonas</taxon>
    </lineage>
</organism>
<comment type="caution">
    <text evidence="2">The sequence shown here is derived from an EMBL/GenBank/DDBJ whole genome shotgun (WGS) entry which is preliminary data.</text>
</comment>
<sequence>MRTEATKDIDHLRPQPSESTAMREKQFHDHVLEKVLRASTRPTSADGDLEEGSMKGAGKVENQVRPELWVFMEEIIIMVFIIKAHNSGQPSARQPKPCIGRIHCDK</sequence>
<accession>A0AAP5AE58</accession>
<name>A0AAP5AE58_9GAMM</name>
<reference evidence="2" key="1">
    <citation type="submission" date="2023-07" db="EMBL/GenBank/DDBJ databases">
        <title>Functional and genomic diversity of the sorghum phyllosphere microbiome.</title>
        <authorList>
            <person name="Shade A."/>
        </authorList>
    </citation>
    <scope>NUCLEOTIDE SEQUENCE</scope>
    <source>
        <strain evidence="2">SORGH_AS_0457</strain>
    </source>
</reference>
<evidence type="ECO:0000256" key="1">
    <source>
        <dbReference type="SAM" id="MobiDB-lite"/>
    </source>
</evidence>
<dbReference type="Proteomes" id="UP001226084">
    <property type="component" value="Unassembled WGS sequence"/>
</dbReference>
<dbReference type="RefSeq" id="WP_307105633.1">
    <property type="nucleotide sequence ID" value="NZ_JAUTAS010000001.1"/>
</dbReference>
<feature type="region of interest" description="Disordered" evidence="1">
    <location>
        <begin position="1"/>
        <end position="23"/>
    </location>
</feature>